<keyword evidence="2" id="KW-0418">Kinase</keyword>
<dbReference type="Proteomes" id="UP001327560">
    <property type="component" value="Chromosome 5"/>
</dbReference>
<dbReference type="GO" id="GO:0016301">
    <property type="term" value="F:kinase activity"/>
    <property type="evidence" value="ECO:0007669"/>
    <property type="project" value="UniProtKB-KW"/>
</dbReference>
<dbReference type="CDD" id="cd00121">
    <property type="entry name" value="MATH"/>
    <property type="match status" value="2"/>
</dbReference>
<accession>A0AAQ3KE09</accession>
<dbReference type="Pfam" id="PF00917">
    <property type="entry name" value="MATH"/>
    <property type="match status" value="1"/>
</dbReference>
<dbReference type="InterPro" id="IPR002083">
    <property type="entry name" value="MATH/TRAF_dom"/>
</dbReference>
<dbReference type="AlphaFoldDB" id="A0AAQ3KE09"/>
<dbReference type="EMBL" id="CP136894">
    <property type="protein sequence ID" value="WOL06822.1"/>
    <property type="molecule type" value="Genomic_DNA"/>
</dbReference>
<dbReference type="InterPro" id="IPR008974">
    <property type="entry name" value="TRAF-like"/>
</dbReference>
<dbReference type="Pfam" id="PF22486">
    <property type="entry name" value="MATH_2"/>
    <property type="match status" value="1"/>
</dbReference>
<proteinExistence type="predicted"/>
<feature type="domain" description="MATH" evidence="1">
    <location>
        <begin position="22"/>
        <end position="151"/>
    </location>
</feature>
<keyword evidence="3" id="KW-1185">Reference proteome</keyword>
<reference evidence="2 3" key="1">
    <citation type="submission" date="2023-10" db="EMBL/GenBank/DDBJ databases">
        <title>Chromosome-scale genome assembly provides insights into flower coloration mechanisms of Canna indica.</title>
        <authorList>
            <person name="Li C."/>
        </authorList>
    </citation>
    <scope>NUCLEOTIDE SEQUENCE [LARGE SCALE GENOMIC DNA]</scope>
    <source>
        <tissue evidence="2">Flower</tissue>
    </source>
</reference>
<dbReference type="PANTHER" id="PTHR46162">
    <property type="entry name" value="TRAF-LIKE FAMILY PROTEIN"/>
    <property type="match status" value="1"/>
</dbReference>
<dbReference type="Gene3D" id="2.60.210.10">
    <property type="entry name" value="Apoptosis, Tumor Necrosis Factor Receptor Associated Protein 2, Chain A"/>
    <property type="match status" value="2"/>
</dbReference>
<name>A0AAQ3KE09_9LILI</name>
<sequence>MNKETRTSLDLKAGGSNKGDTSNLFKWMIDGFSILHNQSFIMSYSGNFKACGFTWRLQLDPNTTAEENLNRYVSLRLILVDNDTSPNSVVKANYKLVIYDQLLGKHVEKEGEQWFHERFPYRLYCKVSWLEFNNPNHGLLVNDCCIFGVQVHDACVLKLVPDGVLELWTIKKDTSSTVYNWEFKDFLTPYVNVVSYIFDAGNYKWYIVVRPNVANFLGVSLVLDKPSALPPKTGILVDFSLTTLGQKCSGRRQYSREHPSWGTDKLMEWKEVIRELRHRCCCSCTVEASVTVLGVVNIS</sequence>
<gene>
    <name evidence="2" type="ORF">Cni_G15556</name>
</gene>
<dbReference type="SUPFAM" id="SSF49599">
    <property type="entry name" value="TRAF domain-like"/>
    <property type="match status" value="2"/>
</dbReference>
<protein>
    <submittedName>
        <fullName evidence="2">Inactive serine/threonine-protein kinase fnkC isoform X1</fullName>
    </submittedName>
</protein>
<keyword evidence="2" id="KW-0808">Transferase</keyword>
<dbReference type="PROSITE" id="PS50144">
    <property type="entry name" value="MATH"/>
    <property type="match status" value="2"/>
</dbReference>
<dbReference type="PANTHER" id="PTHR46162:SF2">
    <property type="entry name" value="ANKYRIN REPEAT-CONTAINING PROTEIN-RELATED"/>
    <property type="match status" value="1"/>
</dbReference>
<evidence type="ECO:0000313" key="3">
    <source>
        <dbReference type="Proteomes" id="UP001327560"/>
    </source>
</evidence>
<evidence type="ECO:0000313" key="2">
    <source>
        <dbReference type="EMBL" id="WOL06822.1"/>
    </source>
</evidence>
<evidence type="ECO:0000259" key="1">
    <source>
        <dbReference type="PROSITE" id="PS50144"/>
    </source>
</evidence>
<organism evidence="2 3">
    <name type="scientific">Canna indica</name>
    <name type="common">Indian-shot</name>
    <dbReference type="NCBI Taxonomy" id="4628"/>
    <lineage>
        <taxon>Eukaryota</taxon>
        <taxon>Viridiplantae</taxon>
        <taxon>Streptophyta</taxon>
        <taxon>Embryophyta</taxon>
        <taxon>Tracheophyta</taxon>
        <taxon>Spermatophyta</taxon>
        <taxon>Magnoliopsida</taxon>
        <taxon>Liliopsida</taxon>
        <taxon>Zingiberales</taxon>
        <taxon>Cannaceae</taxon>
        <taxon>Canna</taxon>
    </lineage>
</organism>
<feature type="domain" description="MATH" evidence="1">
    <location>
        <begin position="176"/>
        <end position="290"/>
    </location>
</feature>